<protein>
    <submittedName>
        <fullName evidence="2">Uncharacterized protein</fullName>
    </submittedName>
</protein>
<accession>A0AAW1UG05</accession>
<keyword evidence="1" id="KW-0472">Membrane</keyword>
<organism evidence="2 3">
    <name type="scientific">Henosepilachna vigintioctopunctata</name>
    <dbReference type="NCBI Taxonomy" id="420089"/>
    <lineage>
        <taxon>Eukaryota</taxon>
        <taxon>Metazoa</taxon>
        <taxon>Ecdysozoa</taxon>
        <taxon>Arthropoda</taxon>
        <taxon>Hexapoda</taxon>
        <taxon>Insecta</taxon>
        <taxon>Pterygota</taxon>
        <taxon>Neoptera</taxon>
        <taxon>Endopterygota</taxon>
        <taxon>Coleoptera</taxon>
        <taxon>Polyphaga</taxon>
        <taxon>Cucujiformia</taxon>
        <taxon>Coccinelloidea</taxon>
        <taxon>Coccinellidae</taxon>
        <taxon>Epilachninae</taxon>
        <taxon>Epilachnini</taxon>
        <taxon>Henosepilachna</taxon>
    </lineage>
</organism>
<evidence type="ECO:0000313" key="3">
    <source>
        <dbReference type="Proteomes" id="UP001431783"/>
    </source>
</evidence>
<evidence type="ECO:0000313" key="2">
    <source>
        <dbReference type="EMBL" id="KAK9879711.1"/>
    </source>
</evidence>
<keyword evidence="1" id="KW-1133">Transmembrane helix</keyword>
<reference evidence="2 3" key="1">
    <citation type="submission" date="2023-03" db="EMBL/GenBank/DDBJ databases">
        <title>Genome insight into feeding habits of ladybird beetles.</title>
        <authorList>
            <person name="Li H.-S."/>
            <person name="Huang Y.-H."/>
            <person name="Pang H."/>
        </authorList>
    </citation>
    <scope>NUCLEOTIDE SEQUENCE [LARGE SCALE GENOMIC DNA]</scope>
    <source>
        <strain evidence="2">SYSU_2023b</strain>
        <tissue evidence="2">Whole body</tissue>
    </source>
</reference>
<name>A0AAW1UG05_9CUCU</name>
<gene>
    <name evidence="2" type="ORF">WA026_006771</name>
</gene>
<keyword evidence="1" id="KW-0812">Transmembrane</keyword>
<dbReference type="EMBL" id="JARQZJ010000062">
    <property type="protein sequence ID" value="KAK9879711.1"/>
    <property type="molecule type" value="Genomic_DNA"/>
</dbReference>
<proteinExistence type="predicted"/>
<feature type="transmembrane region" description="Helical" evidence="1">
    <location>
        <begin position="6"/>
        <end position="27"/>
    </location>
</feature>
<keyword evidence="3" id="KW-1185">Reference proteome</keyword>
<evidence type="ECO:0000256" key="1">
    <source>
        <dbReference type="SAM" id="Phobius"/>
    </source>
</evidence>
<sequence length="118" mass="13820">MGFGLDLIISYFVFRICEFIVLILVPYRSSIQNKLPHNLHFIDINFILSIKYDIEVFNGYFNAISSVMSIDFIKCHTCMNTPPSSNVLEYVSGYGSRSYTYRTDLNYLQPYWKIFISN</sequence>
<comment type="caution">
    <text evidence="2">The sequence shown here is derived from an EMBL/GenBank/DDBJ whole genome shotgun (WGS) entry which is preliminary data.</text>
</comment>
<dbReference type="AlphaFoldDB" id="A0AAW1UG05"/>
<dbReference type="Proteomes" id="UP001431783">
    <property type="component" value="Unassembled WGS sequence"/>
</dbReference>